<keyword evidence="5" id="KW-1185">Reference proteome</keyword>
<dbReference type="InterPro" id="IPR029044">
    <property type="entry name" value="Nucleotide-diphossugar_trans"/>
</dbReference>
<dbReference type="SUPFAM" id="SSF53448">
    <property type="entry name" value="Nucleotide-diphospho-sugar transferases"/>
    <property type="match status" value="1"/>
</dbReference>
<dbReference type="Pfam" id="PF00535">
    <property type="entry name" value="Glycos_transf_2"/>
    <property type="match status" value="1"/>
</dbReference>
<evidence type="ECO:0000313" key="4">
    <source>
        <dbReference type="EMBL" id="KAA9339031.1"/>
    </source>
</evidence>
<dbReference type="Gene3D" id="3.40.50.2000">
    <property type="entry name" value="Glycogen Phosphorylase B"/>
    <property type="match status" value="2"/>
</dbReference>
<organism evidence="4 5">
    <name type="scientific">Adhaeribacter soli</name>
    <dbReference type="NCBI Taxonomy" id="2607655"/>
    <lineage>
        <taxon>Bacteria</taxon>
        <taxon>Pseudomonadati</taxon>
        <taxon>Bacteroidota</taxon>
        <taxon>Cytophagia</taxon>
        <taxon>Cytophagales</taxon>
        <taxon>Hymenobacteraceae</taxon>
        <taxon>Adhaeribacter</taxon>
    </lineage>
</organism>
<sequence length="788" mass="91002">MKYWIITTEFPPFHGGGISTYNLHTGLMLVEKGHQVTVFVPDNGIENELQQTTYEGINVIRFKPGNKEYFNYLGYTAALSFQFADCVLSEIEKAGKPDYIETQDYHGIGYYLILKKKLGEESLQQIPIVLTAHAPSFFYLKCNQAPVFMLPDYWTGEMEKWTMQAADILLSPSQYLLDNVADDLNGIHKKYHVVRNPYKNLIDKAGAKTFGREDIVFFGKLTFQKGGLQLLSFMRNLWDEGCEKKISFIGDDHYFEPKQTMMKEFLIKKFQQYYKKGLFTFEGKLNLEELDLRLAKASLIIVPSIVDNFPYAVVESMLTKNVLLISDGGGQREMVEDGKSGFVYQCGNYESFKVKFLEATALTKETSFEMGQEANRRIASLCNYDAVYAHKNSVLKAYSETRQTPYFPFVYELPKSEYWQKGKVEQGKLSIVVPYYNTGDYIAETIQNIYETAYLNKEVIVVNDGSDDEESITVLDELQKRYGFTVINQKNMGLAEARNTGVRNAAGEFIAFLDADDKLHPEFYSRSIKILKQYANLSFVSSWVQYFDSSQGIWPAQNPEPPYLLLANMVNAGFLCRKMDYLNFGLNDHAFEYGMEDYDANLSLMEHGCRGVIIPEPLYYYRIHAASMARGFNKFNRLYSYRTLSAKHKKLLEKFAYQTYNLLQANGPSYLYDNPTLKPATDIQEYRKRIEDLEIAIGWYDRTLKYKEQLLENYETNGGAPEPVNNEPVLLVEELSARELVSNLNKNYDELKSWYHKEYEVLPIWYKRVGHLIKAFQGKRSFKSLIKK</sequence>
<dbReference type="InterPro" id="IPR001296">
    <property type="entry name" value="Glyco_trans_1"/>
</dbReference>
<dbReference type="PANTHER" id="PTHR43685">
    <property type="entry name" value="GLYCOSYLTRANSFERASE"/>
    <property type="match status" value="1"/>
</dbReference>
<keyword evidence="4" id="KW-0808">Transferase</keyword>
<dbReference type="GO" id="GO:0016757">
    <property type="term" value="F:glycosyltransferase activity"/>
    <property type="evidence" value="ECO:0007669"/>
    <property type="project" value="InterPro"/>
</dbReference>
<dbReference type="PANTHER" id="PTHR43685:SF2">
    <property type="entry name" value="GLYCOSYLTRANSFERASE 2-LIKE DOMAIN-CONTAINING PROTEIN"/>
    <property type="match status" value="1"/>
</dbReference>
<comment type="caution">
    <text evidence="4">The sequence shown here is derived from an EMBL/GenBank/DDBJ whole genome shotgun (WGS) entry which is preliminary data.</text>
</comment>
<proteinExistence type="predicted"/>
<dbReference type="CDD" id="cd03801">
    <property type="entry name" value="GT4_PimA-like"/>
    <property type="match status" value="1"/>
</dbReference>
<feature type="domain" description="Glycosyltransferase subfamily 4-like N-terminal" evidence="3">
    <location>
        <begin position="16"/>
        <end position="197"/>
    </location>
</feature>
<dbReference type="AlphaFoldDB" id="A0A5N1IXN8"/>
<name>A0A5N1IXN8_9BACT</name>
<dbReference type="Pfam" id="PF00534">
    <property type="entry name" value="Glycos_transf_1"/>
    <property type="match status" value="1"/>
</dbReference>
<dbReference type="Pfam" id="PF13439">
    <property type="entry name" value="Glyco_transf_4"/>
    <property type="match status" value="1"/>
</dbReference>
<evidence type="ECO:0000259" key="3">
    <source>
        <dbReference type="Pfam" id="PF13439"/>
    </source>
</evidence>
<accession>A0A5N1IXN8</accession>
<dbReference type="SUPFAM" id="SSF53756">
    <property type="entry name" value="UDP-Glycosyltransferase/glycogen phosphorylase"/>
    <property type="match status" value="1"/>
</dbReference>
<feature type="domain" description="Glycosyl transferase family 1" evidence="1">
    <location>
        <begin position="211"/>
        <end position="363"/>
    </location>
</feature>
<dbReference type="InterPro" id="IPR001173">
    <property type="entry name" value="Glyco_trans_2-like"/>
</dbReference>
<dbReference type="InterPro" id="IPR050834">
    <property type="entry name" value="Glycosyltransf_2"/>
</dbReference>
<feature type="domain" description="Glycosyltransferase 2-like" evidence="2">
    <location>
        <begin position="430"/>
        <end position="564"/>
    </location>
</feature>
<dbReference type="Gene3D" id="3.90.550.10">
    <property type="entry name" value="Spore Coat Polysaccharide Biosynthesis Protein SpsA, Chain A"/>
    <property type="match status" value="1"/>
</dbReference>
<evidence type="ECO:0000259" key="2">
    <source>
        <dbReference type="Pfam" id="PF00535"/>
    </source>
</evidence>
<dbReference type="RefSeq" id="WP_150903665.1">
    <property type="nucleotide sequence ID" value="NZ_VTWT01000004.1"/>
</dbReference>
<evidence type="ECO:0000313" key="5">
    <source>
        <dbReference type="Proteomes" id="UP000326570"/>
    </source>
</evidence>
<reference evidence="4 5" key="1">
    <citation type="submission" date="2019-09" db="EMBL/GenBank/DDBJ databases">
        <title>Genome sequence of Adhaeribacter sp. M2.</title>
        <authorList>
            <person name="Srinivasan S."/>
        </authorList>
    </citation>
    <scope>NUCLEOTIDE SEQUENCE [LARGE SCALE GENOMIC DNA]</scope>
    <source>
        <strain evidence="4 5">M2</strain>
    </source>
</reference>
<gene>
    <name evidence="4" type="ORF">F0P94_09590</name>
</gene>
<dbReference type="CDD" id="cd00761">
    <property type="entry name" value="Glyco_tranf_GTA_type"/>
    <property type="match status" value="1"/>
</dbReference>
<dbReference type="Proteomes" id="UP000326570">
    <property type="component" value="Unassembled WGS sequence"/>
</dbReference>
<dbReference type="EMBL" id="VTWT01000004">
    <property type="protein sequence ID" value="KAA9339031.1"/>
    <property type="molecule type" value="Genomic_DNA"/>
</dbReference>
<protein>
    <submittedName>
        <fullName evidence="4">Glycosyltransferase</fullName>
    </submittedName>
</protein>
<evidence type="ECO:0000259" key="1">
    <source>
        <dbReference type="Pfam" id="PF00534"/>
    </source>
</evidence>
<dbReference type="InterPro" id="IPR028098">
    <property type="entry name" value="Glyco_trans_4-like_N"/>
</dbReference>